<gene>
    <name evidence="1" type="ORF">HUJ06_008245</name>
</gene>
<comment type="caution">
    <text evidence="1">The sequence shown here is derived from an EMBL/GenBank/DDBJ whole genome shotgun (WGS) entry which is preliminary data.</text>
</comment>
<evidence type="ECO:0000313" key="1">
    <source>
        <dbReference type="EMBL" id="DAD37604.1"/>
    </source>
</evidence>
<accession>A0A822YU24</accession>
<dbReference type="Proteomes" id="UP000607653">
    <property type="component" value="Unassembled WGS sequence"/>
</dbReference>
<dbReference type="EMBL" id="DUZY01000004">
    <property type="protein sequence ID" value="DAD37604.1"/>
    <property type="molecule type" value="Genomic_DNA"/>
</dbReference>
<reference evidence="1 2" key="1">
    <citation type="journal article" date="2020" name="Mol. Biol. Evol.">
        <title>Distinct Expression and Methylation Patterns for Genes with Different Fates following a Single Whole-Genome Duplication in Flowering Plants.</title>
        <authorList>
            <person name="Shi T."/>
            <person name="Rahmani R.S."/>
            <person name="Gugger P.F."/>
            <person name="Wang M."/>
            <person name="Li H."/>
            <person name="Zhang Y."/>
            <person name="Li Z."/>
            <person name="Wang Q."/>
            <person name="Van de Peer Y."/>
            <person name="Marchal K."/>
            <person name="Chen J."/>
        </authorList>
    </citation>
    <scope>NUCLEOTIDE SEQUENCE [LARGE SCALE GENOMIC DNA]</scope>
    <source>
        <tissue evidence="1">Leaf</tissue>
    </source>
</reference>
<evidence type="ECO:0000313" key="2">
    <source>
        <dbReference type="Proteomes" id="UP000607653"/>
    </source>
</evidence>
<protein>
    <submittedName>
        <fullName evidence="1">Uncharacterized protein</fullName>
    </submittedName>
</protein>
<keyword evidence="2" id="KW-1185">Reference proteome</keyword>
<name>A0A822YU24_NELNU</name>
<proteinExistence type="predicted"/>
<organism evidence="1 2">
    <name type="scientific">Nelumbo nucifera</name>
    <name type="common">Sacred lotus</name>
    <dbReference type="NCBI Taxonomy" id="4432"/>
    <lineage>
        <taxon>Eukaryota</taxon>
        <taxon>Viridiplantae</taxon>
        <taxon>Streptophyta</taxon>
        <taxon>Embryophyta</taxon>
        <taxon>Tracheophyta</taxon>
        <taxon>Spermatophyta</taxon>
        <taxon>Magnoliopsida</taxon>
        <taxon>Proteales</taxon>
        <taxon>Nelumbonaceae</taxon>
        <taxon>Nelumbo</taxon>
    </lineage>
</organism>
<dbReference type="AlphaFoldDB" id="A0A822YU24"/>
<sequence length="59" mass="7048">MLEREKTGGRERGCLQSLSVLDVLRKEAENYDCLRDFKFVLRKEAENYDCLRDFKFVTL</sequence>